<dbReference type="GO" id="GO:0016787">
    <property type="term" value="F:hydrolase activity"/>
    <property type="evidence" value="ECO:0007669"/>
    <property type="project" value="UniProtKB-KW"/>
</dbReference>
<keyword evidence="1" id="KW-0732">Signal</keyword>
<dbReference type="Gene3D" id="2.130.10.10">
    <property type="entry name" value="YVTN repeat-like/Quinoprotein amine dehydrogenase"/>
    <property type="match status" value="2"/>
</dbReference>
<protein>
    <submittedName>
        <fullName evidence="2">Hydrolase</fullName>
    </submittedName>
</protein>
<proteinExistence type="predicted"/>
<gene>
    <name evidence="2" type="ORF">KTT_20860</name>
</gene>
<dbReference type="PANTHER" id="PTHR40274">
    <property type="entry name" value="VIRGINIAMYCIN B LYASE"/>
    <property type="match status" value="1"/>
</dbReference>
<dbReference type="OrthoDB" id="147661at2"/>
<feature type="signal peptide" evidence="1">
    <location>
        <begin position="1"/>
        <end position="24"/>
    </location>
</feature>
<dbReference type="PANTHER" id="PTHR40274:SF3">
    <property type="entry name" value="VIRGINIAMYCIN B LYASE"/>
    <property type="match status" value="1"/>
</dbReference>
<reference evidence="3" key="1">
    <citation type="submission" date="2018-12" db="EMBL/GenBank/DDBJ databases">
        <title>Tengunoibacter tsumagoiensis gen. nov., sp. nov., Dictyobacter kobayashii sp. nov., D. alpinus sp. nov., and D. joshuensis sp. nov. and description of Dictyobacteraceae fam. nov. within the order Ktedonobacterales isolated from Tengu-no-mugimeshi.</title>
        <authorList>
            <person name="Wang C.M."/>
            <person name="Zheng Y."/>
            <person name="Sakai Y."/>
            <person name="Toyoda A."/>
            <person name="Minakuchi Y."/>
            <person name="Abe K."/>
            <person name="Yokota A."/>
            <person name="Yabe S."/>
        </authorList>
    </citation>
    <scope>NUCLEOTIDE SEQUENCE [LARGE SCALE GENOMIC DNA]</scope>
    <source>
        <strain evidence="3">Uno3</strain>
    </source>
</reference>
<keyword evidence="2" id="KW-0378">Hydrolase</keyword>
<feature type="chain" id="PRO_5019418946" evidence="1">
    <location>
        <begin position="25"/>
        <end position="352"/>
    </location>
</feature>
<keyword evidence="3" id="KW-1185">Reference proteome</keyword>
<accession>A0A401ZZE5</accession>
<evidence type="ECO:0000256" key="1">
    <source>
        <dbReference type="SAM" id="SignalP"/>
    </source>
</evidence>
<evidence type="ECO:0000313" key="2">
    <source>
        <dbReference type="EMBL" id="GCE12227.1"/>
    </source>
</evidence>
<dbReference type="SUPFAM" id="SSF63829">
    <property type="entry name" value="Calcium-dependent phosphotriesterase"/>
    <property type="match status" value="1"/>
</dbReference>
<organism evidence="2 3">
    <name type="scientific">Tengunoibacter tsumagoiensis</name>
    <dbReference type="NCBI Taxonomy" id="2014871"/>
    <lineage>
        <taxon>Bacteria</taxon>
        <taxon>Bacillati</taxon>
        <taxon>Chloroflexota</taxon>
        <taxon>Ktedonobacteria</taxon>
        <taxon>Ktedonobacterales</taxon>
        <taxon>Dictyobacteraceae</taxon>
        <taxon>Tengunoibacter</taxon>
    </lineage>
</organism>
<dbReference type="RefSeq" id="WP_126579864.1">
    <property type="nucleotide sequence ID" value="NZ_BIFR01000001.1"/>
</dbReference>
<dbReference type="InterPro" id="IPR015943">
    <property type="entry name" value="WD40/YVTN_repeat-like_dom_sf"/>
</dbReference>
<dbReference type="InterPro" id="IPR051344">
    <property type="entry name" value="Vgb"/>
</dbReference>
<dbReference type="Proteomes" id="UP000287352">
    <property type="component" value="Unassembled WGS sequence"/>
</dbReference>
<dbReference type="AlphaFoldDB" id="A0A401ZZE5"/>
<evidence type="ECO:0000313" key="3">
    <source>
        <dbReference type="Proteomes" id="UP000287352"/>
    </source>
</evidence>
<name>A0A401ZZE5_9CHLR</name>
<sequence>MSAYWRLLTSLLILLVLLTACRDASSPQTGKTLAQGKFQEYPLPQDKSGLMRPTVDGRGRVWFAEMGTNALGVFDPQSSSIEQIEPPQGAHGLMGIVAAPDNTIWFAEQYANYIGHYQPETRQFQTYPLPTLAMTSTEQNAVDSLPSGANDLALDAQGNVWFTEMNADAIGKLDPHSGQIRQYPISHPATIQKFDPYGITIDPQGTVWFTEAATNQLGRLNPQTGELSLFPFQQTTNSLLEVISDPQGIIWGTTFRNSTLFRFDPHTQHFTTYQPESDASGCYGIARSASGEIWLTLPSANQLARFTPTTSRFTLYPLPSEGNSPFGIASDPTSNKLWFTESATNKLGMLQP</sequence>
<dbReference type="Pfam" id="PF24684">
    <property type="entry name" value="Vgb_lyase"/>
    <property type="match status" value="1"/>
</dbReference>
<dbReference type="EMBL" id="BIFR01000001">
    <property type="protein sequence ID" value="GCE12227.1"/>
    <property type="molecule type" value="Genomic_DNA"/>
</dbReference>
<dbReference type="PROSITE" id="PS51257">
    <property type="entry name" value="PROKAR_LIPOPROTEIN"/>
    <property type="match status" value="1"/>
</dbReference>
<comment type="caution">
    <text evidence="2">The sequence shown here is derived from an EMBL/GenBank/DDBJ whole genome shotgun (WGS) entry which is preliminary data.</text>
</comment>